<dbReference type="GO" id="GO:0009236">
    <property type="term" value="P:cobalamin biosynthetic process"/>
    <property type="evidence" value="ECO:0007669"/>
    <property type="project" value="UniProtKB-UniPathway"/>
</dbReference>
<dbReference type="PROSITE" id="PS51014">
    <property type="entry name" value="COBK_CBIJ"/>
    <property type="match status" value="1"/>
</dbReference>
<dbReference type="Pfam" id="PF02571">
    <property type="entry name" value="CbiJ"/>
    <property type="match status" value="1"/>
</dbReference>
<evidence type="ECO:0000256" key="3">
    <source>
        <dbReference type="ARBA" id="ARBA00023002"/>
    </source>
</evidence>
<dbReference type="EC" id="1.3.1.54" evidence="4"/>
<dbReference type="EMBL" id="FLUO01000001">
    <property type="protein sequence ID" value="SBW08192.1"/>
    <property type="molecule type" value="Genomic_DNA"/>
</dbReference>
<keyword evidence="2" id="KW-0169">Cobalamin biosynthesis</keyword>
<comment type="pathway">
    <text evidence="1">Cofactor biosynthesis; adenosylcobalamin biosynthesis.</text>
</comment>
<dbReference type="NCBIfam" id="NF005968">
    <property type="entry name" value="PRK08057.1-2"/>
    <property type="match status" value="1"/>
</dbReference>
<accession>A0A212K972</accession>
<dbReference type="InterPro" id="IPR003723">
    <property type="entry name" value="Precorrin-6x_reduct"/>
</dbReference>
<dbReference type="NCBIfam" id="TIGR00715">
    <property type="entry name" value="precor6x_red"/>
    <property type="match status" value="1"/>
</dbReference>
<dbReference type="UniPathway" id="UPA00148"/>
<evidence type="ECO:0000256" key="1">
    <source>
        <dbReference type="ARBA" id="ARBA00004953"/>
    </source>
</evidence>
<name>A0A212K972_9PROT</name>
<dbReference type="PANTHER" id="PTHR36925:SF1">
    <property type="entry name" value="COBALT-PRECORRIN-6A REDUCTASE"/>
    <property type="match status" value="1"/>
</dbReference>
<evidence type="ECO:0000313" key="4">
    <source>
        <dbReference type="EMBL" id="SBW08192.1"/>
    </source>
</evidence>
<protein>
    <submittedName>
        <fullName evidence="4">Precorrin-6A reductase</fullName>
        <ecNumber evidence="4">1.3.1.54</ecNumber>
    </submittedName>
</protein>
<sequence length="247" mass="26025">MPRDLILILGGTAEAQAIAAELAAAGRRVLTSLAGRVKSPKPIPGEVRVGGFGGAAGLETFLRTAGVAAVVDATHPFAAQISRNARRAAEAAEVPRVQVRRAPWPRHPDDRWIETATVAEAADRLPEIGRRAFLTVGVGELEPFRTLTEIWRLVRVVDPPAAPLLNGPHLTLAARGPFAEADERALLRAHAIDVIVTKHAGGAATYGKIAAARSLGIPVLMVARPPAEPGDTCAPEEAVAWVEKNFG</sequence>
<dbReference type="GO" id="GO:0016994">
    <property type="term" value="F:precorrin-6A reductase activity"/>
    <property type="evidence" value="ECO:0007669"/>
    <property type="project" value="UniProtKB-EC"/>
</dbReference>
<gene>
    <name evidence="4" type="primary">cobK</name>
    <name evidence="4" type="ORF">KL86APRO_12353</name>
</gene>
<dbReference type="PANTHER" id="PTHR36925">
    <property type="entry name" value="COBALT-PRECORRIN-6A REDUCTASE"/>
    <property type="match status" value="1"/>
</dbReference>
<dbReference type="AlphaFoldDB" id="A0A212K972"/>
<proteinExistence type="predicted"/>
<reference evidence="4" key="1">
    <citation type="submission" date="2016-04" db="EMBL/GenBank/DDBJ databases">
        <authorList>
            <person name="Evans L.H."/>
            <person name="Alamgir A."/>
            <person name="Owens N."/>
            <person name="Weber N.D."/>
            <person name="Virtaneva K."/>
            <person name="Barbian K."/>
            <person name="Babar A."/>
            <person name="Rosenke K."/>
        </authorList>
    </citation>
    <scope>NUCLEOTIDE SEQUENCE</scope>
    <source>
        <strain evidence="4">86</strain>
    </source>
</reference>
<organism evidence="4">
    <name type="scientific">uncultured Alphaproteobacteria bacterium</name>
    <dbReference type="NCBI Taxonomy" id="91750"/>
    <lineage>
        <taxon>Bacteria</taxon>
        <taxon>Pseudomonadati</taxon>
        <taxon>Pseudomonadota</taxon>
        <taxon>Alphaproteobacteria</taxon>
        <taxon>environmental samples</taxon>
    </lineage>
</organism>
<evidence type="ECO:0000256" key="2">
    <source>
        <dbReference type="ARBA" id="ARBA00022573"/>
    </source>
</evidence>
<keyword evidence="3 4" id="KW-0560">Oxidoreductase</keyword>